<protein>
    <submittedName>
        <fullName evidence="1">Uncharacterized protein</fullName>
    </submittedName>
</protein>
<keyword evidence="2" id="KW-1185">Reference proteome</keyword>
<dbReference type="PANTHER" id="PTHR37490">
    <property type="entry name" value="EXPRESSED PROTEIN"/>
    <property type="match status" value="1"/>
</dbReference>
<dbReference type="EMBL" id="CP099428">
    <property type="protein sequence ID" value="USW58282.1"/>
    <property type="molecule type" value="Genomic_DNA"/>
</dbReference>
<evidence type="ECO:0000313" key="1">
    <source>
        <dbReference type="EMBL" id="USW58282.1"/>
    </source>
</evidence>
<sequence length="354" mass="41265">MLLTTSRRAKGASVIFVALFTYVLWARLDLALSHDVLAHPSLDYSPRATYSQKITTNLIIASTSKEDTSWASNLQIPNLKVLRYVSDSATAKYHPATLNKGREALIYFTYLVDFYDDLPDVSIFIHAEETPWHMEGTLMGNTSFALSRLDLKQVIERQYFNLRVTWRASCPAWINTTKTNHDRRKSEEPYMREAWEANFSQEEPVPEILAGPCCSQFAVSREAIRSRPRAQYQRSMEWLQNTPWSDYIAGRVWEHMWPYLFKKEAKDCAPEIPTLCKLYGICFRSKREMDAFLELWEERERLKEDLQPHRVLWRPQRAADARREIAVNALAIQRTMQTVLEREELATPREPHGS</sequence>
<evidence type="ECO:0000313" key="2">
    <source>
        <dbReference type="Proteomes" id="UP001056384"/>
    </source>
</evidence>
<dbReference type="AlphaFoldDB" id="A0A9Q9AYE7"/>
<dbReference type="Pfam" id="PF11913">
    <property type="entry name" value="DUF3431"/>
    <property type="match status" value="1"/>
</dbReference>
<dbReference type="PANTHER" id="PTHR37490:SF3">
    <property type="entry name" value="DUF3431 DOMAIN CONTAINING PROTEIN"/>
    <property type="match status" value="1"/>
</dbReference>
<dbReference type="Proteomes" id="UP001056384">
    <property type="component" value="Chromosome 11"/>
</dbReference>
<gene>
    <name evidence="1" type="ORF">Slin15195_G116010</name>
</gene>
<organism evidence="1 2">
    <name type="scientific">Septoria linicola</name>
    <dbReference type="NCBI Taxonomy" id="215465"/>
    <lineage>
        <taxon>Eukaryota</taxon>
        <taxon>Fungi</taxon>
        <taxon>Dikarya</taxon>
        <taxon>Ascomycota</taxon>
        <taxon>Pezizomycotina</taxon>
        <taxon>Dothideomycetes</taxon>
        <taxon>Dothideomycetidae</taxon>
        <taxon>Mycosphaerellales</taxon>
        <taxon>Mycosphaerellaceae</taxon>
        <taxon>Septoria</taxon>
    </lineage>
</organism>
<reference evidence="1" key="1">
    <citation type="submission" date="2022-06" db="EMBL/GenBank/DDBJ databases">
        <title>Complete genome sequences of two strains of the flax pathogen Septoria linicola.</title>
        <authorList>
            <person name="Lapalu N."/>
            <person name="Simon A."/>
            <person name="Demenou B."/>
            <person name="Paumier D."/>
            <person name="Guillot M.-P."/>
            <person name="Gout L."/>
            <person name="Valade R."/>
        </authorList>
    </citation>
    <scope>NUCLEOTIDE SEQUENCE</scope>
    <source>
        <strain evidence="1">SE15195</strain>
    </source>
</reference>
<name>A0A9Q9AYE7_9PEZI</name>
<accession>A0A9Q9AYE7</accession>
<dbReference type="InterPro" id="IPR021838">
    <property type="entry name" value="DUF3431"/>
</dbReference>
<proteinExistence type="predicted"/>